<protein>
    <submittedName>
        <fullName evidence="2">Uncharacterized protein</fullName>
    </submittedName>
</protein>
<sequence>MFAFVSLLALTGLVSAVDFGASGPEWSTVKSAILAKSEQGSVQLKAFAAAVDPPTPEGFTLTFGPLNASNNAPGFMGFVLLDSYDTAGCASLCNARDFDSVGGLCQFFNIYQGLTSANKTTFTCSLYYLPTDNSTATNPGDATVSISASRGYRRTSAVPDGSFETFACTPPALTCSIASFNGWVGTSDNATVLDTAAISHDPALAHFGSGSISLGSISGKTNASGTETFKVATTVKGRNYALGLFHSNTLRNPTNASLGIVSVVWNGVIVDTITGAQNWTFHGYTLTAAGNDTLAFHGGKFPAFDFIDDVFLFLL</sequence>
<dbReference type="PANTHER" id="PTHR36578:SF1">
    <property type="entry name" value="APPLE DOMAIN-CONTAINING PROTEIN"/>
    <property type="match status" value="1"/>
</dbReference>
<dbReference type="KEGG" id="more:E1B28_011450"/>
<evidence type="ECO:0000313" key="3">
    <source>
        <dbReference type="Proteomes" id="UP001049176"/>
    </source>
</evidence>
<proteinExistence type="predicted"/>
<gene>
    <name evidence="2" type="ORF">E1B28_011450</name>
</gene>
<dbReference type="OrthoDB" id="271448at2759"/>
<dbReference type="EMBL" id="CM032187">
    <property type="protein sequence ID" value="KAG7089800.1"/>
    <property type="molecule type" value="Genomic_DNA"/>
</dbReference>
<reference evidence="2" key="1">
    <citation type="journal article" date="2021" name="Genome Biol. Evol.">
        <title>The assembled and annotated genome of the fairy-ring fungus Marasmius oreades.</title>
        <authorList>
            <person name="Hiltunen M."/>
            <person name="Ament-Velasquez S.L."/>
            <person name="Johannesson H."/>
        </authorList>
    </citation>
    <scope>NUCLEOTIDE SEQUENCE</scope>
    <source>
        <strain evidence="2">03SP1</strain>
    </source>
</reference>
<comment type="caution">
    <text evidence="2">The sequence shown here is derived from an EMBL/GenBank/DDBJ whole genome shotgun (WGS) entry which is preliminary data.</text>
</comment>
<dbReference type="AlphaFoldDB" id="A0A9P7RUU8"/>
<evidence type="ECO:0000313" key="2">
    <source>
        <dbReference type="EMBL" id="KAG7089800.1"/>
    </source>
</evidence>
<dbReference type="GeneID" id="66080525"/>
<feature type="signal peptide" evidence="1">
    <location>
        <begin position="1"/>
        <end position="16"/>
    </location>
</feature>
<evidence type="ECO:0000256" key="1">
    <source>
        <dbReference type="SAM" id="SignalP"/>
    </source>
</evidence>
<dbReference type="Proteomes" id="UP001049176">
    <property type="component" value="Chromosome 7"/>
</dbReference>
<feature type="chain" id="PRO_5040232443" evidence="1">
    <location>
        <begin position="17"/>
        <end position="315"/>
    </location>
</feature>
<accession>A0A9P7RUU8</accession>
<keyword evidence="1" id="KW-0732">Signal</keyword>
<dbReference type="RefSeq" id="XP_043006270.1">
    <property type="nucleotide sequence ID" value="XM_043156483.1"/>
</dbReference>
<keyword evidence="3" id="KW-1185">Reference proteome</keyword>
<dbReference type="PANTHER" id="PTHR36578">
    <property type="entry name" value="CHROMOSOME 15, WHOLE GENOME SHOTGUN SEQUENCE"/>
    <property type="match status" value="1"/>
</dbReference>
<organism evidence="2 3">
    <name type="scientific">Marasmius oreades</name>
    <name type="common">fairy-ring Marasmius</name>
    <dbReference type="NCBI Taxonomy" id="181124"/>
    <lineage>
        <taxon>Eukaryota</taxon>
        <taxon>Fungi</taxon>
        <taxon>Dikarya</taxon>
        <taxon>Basidiomycota</taxon>
        <taxon>Agaricomycotina</taxon>
        <taxon>Agaricomycetes</taxon>
        <taxon>Agaricomycetidae</taxon>
        <taxon>Agaricales</taxon>
        <taxon>Marasmiineae</taxon>
        <taxon>Marasmiaceae</taxon>
        <taxon>Marasmius</taxon>
    </lineage>
</organism>
<name>A0A9P7RUU8_9AGAR</name>